<evidence type="ECO:0000256" key="3">
    <source>
        <dbReference type="ARBA" id="ARBA00022679"/>
    </source>
</evidence>
<dbReference type="InterPro" id="IPR000092">
    <property type="entry name" value="Polyprenyl_synt"/>
</dbReference>
<dbReference type="GO" id="GO:0004659">
    <property type="term" value="F:prenyltransferase activity"/>
    <property type="evidence" value="ECO:0007669"/>
    <property type="project" value="InterPro"/>
</dbReference>
<protein>
    <submittedName>
        <fullName evidence="7">Octaprenyl-diphosphate synthase</fullName>
    </submittedName>
</protein>
<evidence type="ECO:0000256" key="1">
    <source>
        <dbReference type="ARBA" id="ARBA00001946"/>
    </source>
</evidence>
<dbReference type="Proteomes" id="UP000182427">
    <property type="component" value="Chromosome I"/>
</dbReference>
<keyword evidence="4" id="KW-0479">Metal-binding</keyword>
<dbReference type="SFLD" id="SFLDS00005">
    <property type="entry name" value="Isoprenoid_Synthase_Type_I"/>
    <property type="match status" value="1"/>
</dbReference>
<dbReference type="PROSITE" id="PS00444">
    <property type="entry name" value="POLYPRENYL_SYNTHASE_2"/>
    <property type="match status" value="1"/>
</dbReference>
<evidence type="ECO:0000313" key="8">
    <source>
        <dbReference type="Proteomes" id="UP000182427"/>
    </source>
</evidence>
<comment type="cofactor">
    <cofactor evidence="1">
        <name>Mg(2+)</name>
        <dbReference type="ChEBI" id="CHEBI:18420"/>
    </cofactor>
</comment>
<dbReference type="Pfam" id="PF00348">
    <property type="entry name" value="polyprenyl_synt"/>
    <property type="match status" value="1"/>
</dbReference>
<dbReference type="AlphaFoldDB" id="A0A1G7JS29"/>
<dbReference type="GO" id="GO:0046872">
    <property type="term" value="F:metal ion binding"/>
    <property type="evidence" value="ECO:0007669"/>
    <property type="project" value="UniProtKB-KW"/>
</dbReference>
<gene>
    <name evidence="7" type="ORF">SAMN05444167_1929</name>
</gene>
<evidence type="ECO:0000256" key="6">
    <source>
        <dbReference type="RuleBase" id="RU004466"/>
    </source>
</evidence>
<dbReference type="EMBL" id="LT629690">
    <property type="protein sequence ID" value="SDF27723.1"/>
    <property type="molecule type" value="Genomic_DNA"/>
</dbReference>
<dbReference type="PANTHER" id="PTHR12001">
    <property type="entry name" value="GERANYLGERANYL PYROPHOSPHATE SYNTHASE"/>
    <property type="match status" value="1"/>
</dbReference>
<dbReference type="InterPro" id="IPR008949">
    <property type="entry name" value="Isoprenoid_synthase_dom_sf"/>
</dbReference>
<dbReference type="SUPFAM" id="SSF48576">
    <property type="entry name" value="Terpenoid synthases"/>
    <property type="match status" value="1"/>
</dbReference>
<name>A0A1G7JS29_9BACT</name>
<dbReference type="RefSeq" id="WP_083344946.1">
    <property type="nucleotide sequence ID" value="NZ_LT629690.1"/>
</dbReference>
<reference evidence="7 8" key="1">
    <citation type="submission" date="2016-10" db="EMBL/GenBank/DDBJ databases">
        <authorList>
            <person name="de Groot N.N."/>
        </authorList>
    </citation>
    <scope>NUCLEOTIDE SEQUENCE [LARGE SCALE GENOMIC DNA]</scope>
    <source>
        <strain evidence="7 8">GAS232</strain>
    </source>
</reference>
<dbReference type="OrthoDB" id="9805316at2"/>
<dbReference type="InterPro" id="IPR033749">
    <property type="entry name" value="Polyprenyl_synt_CS"/>
</dbReference>
<keyword evidence="8" id="KW-1185">Reference proteome</keyword>
<dbReference type="PANTHER" id="PTHR12001:SF69">
    <property type="entry name" value="ALL TRANS-POLYPRENYL-DIPHOSPHATE SYNTHASE PDSS1"/>
    <property type="match status" value="1"/>
</dbReference>
<sequence>MSLLPSATAKQVFDLVRDDLAAVEREFSRQAESEVVVIQDIAEYLLAGGGKRIRPLLLLLAAKALGFQGESRIRMGAVVEMLHTATLVHDDIIDEAKTRRGKASTNTVWGESKCVLAGDWLYMQSFQTALEERNFHVLDLLIGLTQQMVEGELLQIQKLGHLINEEEYFDLIFRKTAMLFKVSMQLGAALSGASDEVEQQLGEYGRNLGLAFQIVDDVLDITGEESTIGKPAASDLREGKATLAVIHALERGTGAEREAIRTVLADRNFSRVKHATILEILKHHGSLEYAMDAARAYAEAARQSIVDLPAANSEAAKALRALQWVPGYVTDRDR</sequence>
<keyword evidence="3 6" id="KW-0808">Transferase</keyword>
<comment type="similarity">
    <text evidence="2 6">Belongs to the FPP/GGPP synthase family.</text>
</comment>
<dbReference type="GO" id="GO:0008299">
    <property type="term" value="P:isoprenoid biosynthetic process"/>
    <property type="evidence" value="ECO:0007669"/>
    <property type="project" value="InterPro"/>
</dbReference>
<evidence type="ECO:0000313" key="7">
    <source>
        <dbReference type="EMBL" id="SDF27723.1"/>
    </source>
</evidence>
<dbReference type="PROSITE" id="PS00723">
    <property type="entry name" value="POLYPRENYL_SYNTHASE_1"/>
    <property type="match status" value="1"/>
</dbReference>
<dbReference type="CDD" id="cd00685">
    <property type="entry name" value="Trans_IPPS_HT"/>
    <property type="match status" value="1"/>
</dbReference>
<organism evidence="7 8">
    <name type="scientific">Terriglobus roseus</name>
    <dbReference type="NCBI Taxonomy" id="392734"/>
    <lineage>
        <taxon>Bacteria</taxon>
        <taxon>Pseudomonadati</taxon>
        <taxon>Acidobacteriota</taxon>
        <taxon>Terriglobia</taxon>
        <taxon>Terriglobales</taxon>
        <taxon>Acidobacteriaceae</taxon>
        <taxon>Terriglobus</taxon>
    </lineage>
</organism>
<accession>A0A1G7JS29</accession>
<keyword evidence="5" id="KW-0460">Magnesium</keyword>
<evidence type="ECO:0000256" key="4">
    <source>
        <dbReference type="ARBA" id="ARBA00022723"/>
    </source>
</evidence>
<proteinExistence type="inferred from homology"/>
<evidence type="ECO:0000256" key="2">
    <source>
        <dbReference type="ARBA" id="ARBA00006706"/>
    </source>
</evidence>
<dbReference type="Gene3D" id="1.10.600.10">
    <property type="entry name" value="Farnesyl Diphosphate Synthase"/>
    <property type="match status" value="1"/>
</dbReference>
<evidence type="ECO:0000256" key="5">
    <source>
        <dbReference type="ARBA" id="ARBA00022842"/>
    </source>
</evidence>